<evidence type="ECO:0000313" key="6">
    <source>
        <dbReference type="Proteomes" id="UP001224418"/>
    </source>
</evidence>
<comment type="subcellular location">
    <subcellularLocation>
        <location evidence="1">Periplasm</location>
    </subcellularLocation>
</comment>
<comment type="caution">
    <text evidence="5">The sequence shown here is derived from an EMBL/GenBank/DDBJ whole genome shotgun (WGS) entry which is preliminary data.</text>
</comment>
<gene>
    <name evidence="5" type="ORF">QOZ93_000553</name>
</gene>
<proteinExistence type="predicted"/>
<keyword evidence="4" id="KW-0574">Periplasm</keyword>
<evidence type="ECO:0000313" key="5">
    <source>
        <dbReference type="EMBL" id="MDQ0478825.1"/>
    </source>
</evidence>
<accession>A0ABU0JQV9</accession>
<keyword evidence="2" id="KW-0813">Transport</keyword>
<name>A0ABU0JQV9_HATLI</name>
<evidence type="ECO:0000256" key="3">
    <source>
        <dbReference type="ARBA" id="ARBA00022729"/>
    </source>
</evidence>
<dbReference type="InterPro" id="IPR006059">
    <property type="entry name" value="SBP"/>
</dbReference>
<evidence type="ECO:0000256" key="2">
    <source>
        <dbReference type="ARBA" id="ARBA00022448"/>
    </source>
</evidence>
<dbReference type="RefSeq" id="WP_307355015.1">
    <property type="nucleotide sequence ID" value="NZ_BAAACJ010000025.1"/>
</dbReference>
<keyword evidence="6" id="KW-1185">Reference proteome</keyword>
<evidence type="ECO:0000256" key="4">
    <source>
        <dbReference type="ARBA" id="ARBA00022764"/>
    </source>
</evidence>
<dbReference type="PIRSF" id="PIRSF019574">
    <property type="entry name" value="Periplasmic_polyamine_BP"/>
    <property type="match status" value="1"/>
</dbReference>
<dbReference type="Gene3D" id="3.40.190.10">
    <property type="entry name" value="Periplasmic binding protein-like II"/>
    <property type="match status" value="2"/>
</dbReference>
<dbReference type="SUPFAM" id="SSF53850">
    <property type="entry name" value="Periplasmic binding protein-like II"/>
    <property type="match status" value="1"/>
</dbReference>
<dbReference type="PANTHER" id="PTHR30222:SF17">
    <property type="entry name" value="SPERMIDINE_PUTRESCINE-BINDING PERIPLASMIC PROTEIN"/>
    <property type="match status" value="1"/>
</dbReference>
<dbReference type="Pfam" id="PF13416">
    <property type="entry name" value="SBP_bac_8"/>
    <property type="match status" value="1"/>
</dbReference>
<organism evidence="5 6">
    <name type="scientific">Hathewaya limosa</name>
    <name type="common">Clostridium limosum</name>
    <dbReference type="NCBI Taxonomy" id="1536"/>
    <lineage>
        <taxon>Bacteria</taxon>
        <taxon>Bacillati</taxon>
        <taxon>Bacillota</taxon>
        <taxon>Clostridia</taxon>
        <taxon>Eubacteriales</taxon>
        <taxon>Clostridiaceae</taxon>
        <taxon>Hathewaya</taxon>
    </lineage>
</organism>
<sequence>MKKFLSYILLITFLVGTVLIPVGCGDNRVKLKVYNWGDYIDKSLLKEFENKYNIKVIYGEYATNEEMFVKLRNSPGQYDVVVPSDYMITKMIKEGLLEKLDFKNIPNYKDIDPQLKNLPFDPKNEYSVPYMWGTLGIVYNTGLIKDNIKGWKDLWNPKYKDQILMVDSQRDSIGVALKMLGYSMNTTNLKELEKAKNALIKQKDLVHAYVGDEVKDQMVEEEAAMAVVWSGDAMTIKETNPKLKYVIPEEGANLWFDNLVIPKGTKHKKEAELFINFMTGAEASKKNVEYIGYSTPNLKAKAMLPEEIRENPSAYPSKEVIAKGEGFVDLGDFIKEYDKIWTDIKAQE</sequence>
<dbReference type="CDD" id="cd13590">
    <property type="entry name" value="PBP2_PotD_PotF_like"/>
    <property type="match status" value="1"/>
</dbReference>
<dbReference type="InterPro" id="IPR001188">
    <property type="entry name" value="Sperm_putr-bd"/>
</dbReference>
<keyword evidence="3" id="KW-0732">Signal</keyword>
<dbReference type="PANTHER" id="PTHR30222">
    <property type="entry name" value="SPERMIDINE/PUTRESCINE-BINDING PERIPLASMIC PROTEIN"/>
    <property type="match status" value="1"/>
</dbReference>
<dbReference type="Proteomes" id="UP001224418">
    <property type="component" value="Unassembled WGS sequence"/>
</dbReference>
<dbReference type="EMBL" id="JAUSWN010000003">
    <property type="protein sequence ID" value="MDQ0478825.1"/>
    <property type="molecule type" value="Genomic_DNA"/>
</dbReference>
<dbReference type="PRINTS" id="PR00909">
    <property type="entry name" value="SPERMDNBNDNG"/>
</dbReference>
<evidence type="ECO:0000256" key="1">
    <source>
        <dbReference type="ARBA" id="ARBA00004418"/>
    </source>
</evidence>
<protein>
    <submittedName>
        <fullName evidence="5">Spermidine/putrescine transport system substrate-binding protein</fullName>
    </submittedName>
</protein>
<reference evidence="5 6" key="1">
    <citation type="submission" date="2023-07" db="EMBL/GenBank/DDBJ databases">
        <title>Genomic Encyclopedia of Type Strains, Phase IV (KMG-IV): sequencing the most valuable type-strain genomes for metagenomic binning, comparative biology and taxonomic classification.</title>
        <authorList>
            <person name="Goeker M."/>
        </authorList>
    </citation>
    <scope>NUCLEOTIDE SEQUENCE [LARGE SCALE GENOMIC DNA]</scope>
    <source>
        <strain evidence="5 6">DSM 1400</strain>
    </source>
</reference>